<dbReference type="Proteomes" id="UP000719412">
    <property type="component" value="Unassembled WGS sequence"/>
</dbReference>
<reference evidence="3" key="1">
    <citation type="journal article" date="2020" name="J Insects Food Feed">
        <title>The yellow mealworm (Tenebrio molitor) genome: a resource for the emerging insects as food and feed industry.</title>
        <authorList>
            <person name="Eriksson T."/>
            <person name="Andere A."/>
            <person name="Kelstrup H."/>
            <person name="Emery V."/>
            <person name="Picard C."/>
        </authorList>
    </citation>
    <scope>NUCLEOTIDE SEQUENCE</scope>
    <source>
        <strain evidence="3">Stoneville</strain>
        <tissue evidence="3">Whole head</tissue>
    </source>
</reference>
<keyword evidence="2" id="KW-0732">Signal</keyword>
<feature type="signal peptide" evidence="2">
    <location>
        <begin position="1"/>
        <end position="18"/>
    </location>
</feature>
<feature type="chain" id="PRO_5035261611" evidence="2">
    <location>
        <begin position="19"/>
        <end position="335"/>
    </location>
</feature>
<evidence type="ECO:0000313" key="3">
    <source>
        <dbReference type="EMBL" id="KAH0808238.1"/>
    </source>
</evidence>
<evidence type="ECO:0000256" key="1">
    <source>
        <dbReference type="SAM" id="MobiDB-lite"/>
    </source>
</evidence>
<feature type="region of interest" description="Disordered" evidence="1">
    <location>
        <begin position="149"/>
        <end position="176"/>
    </location>
</feature>
<name>A0A8J6L701_TENMO</name>
<organism evidence="3 4">
    <name type="scientific">Tenebrio molitor</name>
    <name type="common">Yellow mealworm beetle</name>
    <dbReference type="NCBI Taxonomy" id="7067"/>
    <lineage>
        <taxon>Eukaryota</taxon>
        <taxon>Metazoa</taxon>
        <taxon>Ecdysozoa</taxon>
        <taxon>Arthropoda</taxon>
        <taxon>Hexapoda</taxon>
        <taxon>Insecta</taxon>
        <taxon>Pterygota</taxon>
        <taxon>Neoptera</taxon>
        <taxon>Endopterygota</taxon>
        <taxon>Coleoptera</taxon>
        <taxon>Polyphaga</taxon>
        <taxon>Cucujiformia</taxon>
        <taxon>Tenebrionidae</taxon>
        <taxon>Tenebrio</taxon>
    </lineage>
</organism>
<feature type="compositionally biased region" description="Low complexity" evidence="1">
    <location>
        <begin position="162"/>
        <end position="176"/>
    </location>
</feature>
<dbReference type="EMBL" id="JABDTM020028978">
    <property type="protein sequence ID" value="KAH0808238.1"/>
    <property type="molecule type" value="Genomic_DNA"/>
</dbReference>
<gene>
    <name evidence="3" type="ORF">GEV33_014553</name>
</gene>
<evidence type="ECO:0000256" key="2">
    <source>
        <dbReference type="SAM" id="SignalP"/>
    </source>
</evidence>
<protein>
    <submittedName>
        <fullName evidence="3">Uncharacterized protein</fullName>
    </submittedName>
</protein>
<sequence>MMVLVLTVFVEVLAPVTGNKERIGKMKEEEDLEWEEIASPAGEHVHSGHRGDMWRCNRTGVPWNTVQVTIDKPELKHLQIRSYSMGQLLVLAFGAQLGPRPERDHLVPPHLINHHVTIFNDQIHCPQALTPDRLLPLFIRNGRLALAVPPNKSSRKTPVPPRYSRQDSSQSQSVPPRYYGHRQVLPVLLSSRSRSELVLRAQAKMNEFRCQTAPSRPVRSLAVARMIYESCENVEKCPASVSASPSADEEALHACRIFASYFSAGRGAREQGKYNWYELSHGRINIAPTDKDSFLSSPLVAIYQSALSRSFRTGKTSGDFAGGFLYCALSAGVCG</sequence>
<dbReference type="AlphaFoldDB" id="A0A8J6L701"/>
<keyword evidence="4" id="KW-1185">Reference proteome</keyword>
<comment type="caution">
    <text evidence="3">The sequence shown here is derived from an EMBL/GenBank/DDBJ whole genome shotgun (WGS) entry which is preliminary data.</text>
</comment>
<proteinExistence type="predicted"/>
<evidence type="ECO:0000313" key="4">
    <source>
        <dbReference type="Proteomes" id="UP000719412"/>
    </source>
</evidence>
<accession>A0A8J6L701</accession>
<reference evidence="3" key="2">
    <citation type="submission" date="2021-08" db="EMBL/GenBank/DDBJ databases">
        <authorList>
            <person name="Eriksson T."/>
        </authorList>
    </citation>
    <scope>NUCLEOTIDE SEQUENCE</scope>
    <source>
        <strain evidence="3">Stoneville</strain>
        <tissue evidence="3">Whole head</tissue>
    </source>
</reference>